<dbReference type="Pfam" id="PF12937">
    <property type="entry name" value="F-box-like"/>
    <property type="match status" value="1"/>
</dbReference>
<evidence type="ECO:0000313" key="3">
    <source>
        <dbReference type="Proteomes" id="UP000014254"/>
    </source>
</evidence>
<dbReference type="Gene3D" id="1.20.1280.50">
    <property type="match status" value="1"/>
</dbReference>
<dbReference type="InterPro" id="IPR036322">
    <property type="entry name" value="WD40_repeat_dom_sf"/>
</dbReference>
<dbReference type="PROSITE" id="PS50181">
    <property type="entry name" value="FBOX"/>
    <property type="match status" value="1"/>
</dbReference>
<name>S2IZF9_MUCC1</name>
<dbReference type="EMBL" id="KE124103">
    <property type="protein sequence ID" value="EPB82684.1"/>
    <property type="molecule type" value="Genomic_DNA"/>
</dbReference>
<dbReference type="eggNOG" id="KOG0274">
    <property type="taxonomic scope" value="Eukaryota"/>
</dbReference>
<gene>
    <name evidence="2" type="ORF">HMPREF1544_10587</name>
</gene>
<feature type="domain" description="F-box" evidence="1">
    <location>
        <begin position="23"/>
        <end position="69"/>
    </location>
</feature>
<dbReference type="SMART" id="SM00320">
    <property type="entry name" value="WD40"/>
    <property type="match status" value="2"/>
</dbReference>
<dbReference type="SUPFAM" id="SSF81383">
    <property type="entry name" value="F-box domain"/>
    <property type="match status" value="1"/>
</dbReference>
<dbReference type="Gene3D" id="2.130.10.10">
    <property type="entry name" value="YVTN repeat-like/Quinoprotein amine dehydrogenase"/>
    <property type="match status" value="1"/>
</dbReference>
<dbReference type="InterPro" id="IPR036047">
    <property type="entry name" value="F-box-like_dom_sf"/>
</dbReference>
<dbReference type="InterPro" id="IPR015943">
    <property type="entry name" value="WD40/YVTN_repeat-like_dom_sf"/>
</dbReference>
<dbReference type="AlphaFoldDB" id="S2IZF9"/>
<dbReference type="InterPro" id="IPR001680">
    <property type="entry name" value="WD40_rpt"/>
</dbReference>
<accession>S2IZF9</accession>
<dbReference type="Proteomes" id="UP000014254">
    <property type="component" value="Unassembled WGS sequence"/>
</dbReference>
<evidence type="ECO:0000313" key="2">
    <source>
        <dbReference type="EMBL" id="EPB82684.1"/>
    </source>
</evidence>
<dbReference type="OrthoDB" id="3219396at2759"/>
<dbReference type="Pfam" id="PF25499">
    <property type="entry name" value="Beta-prop_pof12"/>
    <property type="match status" value="1"/>
</dbReference>
<proteinExistence type="predicted"/>
<dbReference type="STRING" id="1220926.S2IZF9"/>
<dbReference type="OMA" id="RHNWSRG"/>
<dbReference type="InterPro" id="IPR001810">
    <property type="entry name" value="F-box_dom"/>
</dbReference>
<sequence length="571" mass="65033">MEPPPRKRLKRQEKCRAQGQKIDFVVQTFSKELVLKVFSFLSLKDLIQCAAVSLHWSRMANDEMLWKPLFIKRFRDPLYKEDNRSQFHYTRRTSVSRYNGSWKKKYRIHHNWLLGNCSIYDVVSQSTAPLSPDHLQFTHDFVFTAQEGTSTINMWRYQKETTIPYLIRQLQSLEQPDATDITFMKLIDGDSNMKHLIAGYSNGGFTLWQLLTTEVIEVANYIASSTTQIDKVASIGMALPMIILYTEDGKFSVFRINTSINSLELMHQLQSPMNWSPVTIDIHRYPNSKRDLWKAVLCFGLSGGNYTTSVGIQEILLSSDAILSSRHGFALNSEPMIPSGIVSSTSSNCGSSEKITAMTFSPPHLITAHANNTMKHYLVTDNKNSLEISFKQTLYGHTYRVDALAIDASKRRLVSGDRAGIKIWDLTTQSGECQVTIENHANQSDMNELPDAKINTLDFDEDKIVAIMSLSEGSLQSTKMSTPYLPQCVANLFNNPNNYQDLEVPVAVRVDETQQQQQQQQQQQSPIDTKCMKYTIFNKISQYTPQLHSSFRLTFKAEPNLELPLYHSSAN</sequence>
<protein>
    <recommendedName>
        <fullName evidence="1">F-box domain-containing protein</fullName>
    </recommendedName>
</protein>
<keyword evidence="3" id="KW-1185">Reference proteome</keyword>
<evidence type="ECO:0000259" key="1">
    <source>
        <dbReference type="PROSITE" id="PS50181"/>
    </source>
</evidence>
<dbReference type="InParanoid" id="S2IZF9"/>
<dbReference type="SUPFAM" id="SSF50978">
    <property type="entry name" value="WD40 repeat-like"/>
    <property type="match status" value="1"/>
</dbReference>
<organism evidence="2 3">
    <name type="scientific">Mucor circinelloides f. circinelloides (strain 1006PhL)</name>
    <name type="common">Mucormycosis agent</name>
    <name type="synonym">Calyptromyces circinelloides</name>
    <dbReference type="NCBI Taxonomy" id="1220926"/>
    <lineage>
        <taxon>Eukaryota</taxon>
        <taxon>Fungi</taxon>
        <taxon>Fungi incertae sedis</taxon>
        <taxon>Mucoromycota</taxon>
        <taxon>Mucoromycotina</taxon>
        <taxon>Mucoromycetes</taxon>
        <taxon>Mucorales</taxon>
        <taxon>Mucorineae</taxon>
        <taxon>Mucoraceae</taxon>
        <taxon>Mucor</taxon>
    </lineage>
</organism>
<reference evidence="3" key="1">
    <citation type="submission" date="2013-05" db="EMBL/GenBank/DDBJ databases">
        <title>The Genome sequence of Mucor circinelloides f. circinelloides 1006PhL.</title>
        <authorList>
            <consortium name="The Broad Institute Genomics Platform"/>
            <person name="Cuomo C."/>
            <person name="Earl A."/>
            <person name="Findley K."/>
            <person name="Lee S.C."/>
            <person name="Walker B."/>
            <person name="Young S."/>
            <person name="Zeng Q."/>
            <person name="Gargeya S."/>
            <person name="Fitzgerald M."/>
            <person name="Haas B."/>
            <person name="Abouelleil A."/>
            <person name="Allen A.W."/>
            <person name="Alvarado L."/>
            <person name="Arachchi H.M."/>
            <person name="Berlin A.M."/>
            <person name="Chapman S.B."/>
            <person name="Gainer-Dewar J."/>
            <person name="Goldberg J."/>
            <person name="Griggs A."/>
            <person name="Gujja S."/>
            <person name="Hansen M."/>
            <person name="Howarth C."/>
            <person name="Imamovic A."/>
            <person name="Ireland A."/>
            <person name="Larimer J."/>
            <person name="McCowan C."/>
            <person name="Murphy C."/>
            <person name="Pearson M."/>
            <person name="Poon T.W."/>
            <person name="Priest M."/>
            <person name="Roberts A."/>
            <person name="Saif S."/>
            <person name="Shea T."/>
            <person name="Sisk P."/>
            <person name="Sykes S."/>
            <person name="Wortman J."/>
            <person name="Nusbaum C."/>
            <person name="Birren B."/>
        </authorList>
    </citation>
    <scope>NUCLEOTIDE SEQUENCE [LARGE SCALE GENOMIC DNA]</scope>
    <source>
        <strain evidence="3">1006PhL</strain>
    </source>
</reference>
<dbReference type="VEuPathDB" id="FungiDB:HMPREF1544_10587"/>